<evidence type="ECO:0000313" key="2">
    <source>
        <dbReference type="EMBL" id="TWT43207.1"/>
    </source>
</evidence>
<organism evidence="2 3">
    <name type="scientific">Botrimarina hoheduenensis</name>
    <dbReference type="NCBI Taxonomy" id="2528000"/>
    <lineage>
        <taxon>Bacteria</taxon>
        <taxon>Pseudomonadati</taxon>
        <taxon>Planctomycetota</taxon>
        <taxon>Planctomycetia</taxon>
        <taxon>Pirellulales</taxon>
        <taxon>Lacipirellulaceae</taxon>
        <taxon>Botrimarina</taxon>
    </lineage>
</organism>
<dbReference type="EMBL" id="SJPH01000004">
    <property type="protein sequence ID" value="TWT43207.1"/>
    <property type="molecule type" value="Genomic_DNA"/>
</dbReference>
<dbReference type="Proteomes" id="UP000318995">
    <property type="component" value="Unassembled WGS sequence"/>
</dbReference>
<gene>
    <name evidence="2" type="ORF">Pla111_21570</name>
</gene>
<comment type="caution">
    <text evidence="2">The sequence shown here is derived from an EMBL/GenBank/DDBJ whole genome shotgun (WGS) entry which is preliminary data.</text>
</comment>
<feature type="chain" id="PRO_5022983021" description="Tetratricopeptide repeat protein" evidence="1">
    <location>
        <begin position="25"/>
        <end position="343"/>
    </location>
</feature>
<reference evidence="2 3" key="1">
    <citation type="submission" date="2019-02" db="EMBL/GenBank/DDBJ databases">
        <title>Deep-cultivation of Planctomycetes and their phenomic and genomic characterization uncovers novel biology.</title>
        <authorList>
            <person name="Wiegand S."/>
            <person name="Jogler M."/>
            <person name="Boedeker C."/>
            <person name="Pinto D."/>
            <person name="Vollmers J."/>
            <person name="Rivas-Marin E."/>
            <person name="Kohn T."/>
            <person name="Peeters S.H."/>
            <person name="Heuer A."/>
            <person name="Rast P."/>
            <person name="Oberbeckmann S."/>
            <person name="Bunk B."/>
            <person name="Jeske O."/>
            <person name="Meyerdierks A."/>
            <person name="Storesund J.E."/>
            <person name="Kallscheuer N."/>
            <person name="Luecker S."/>
            <person name="Lage O.M."/>
            <person name="Pohl T."/>
            <person name="Merkel B.J."/>
            <person name="Hornburger P."/>
            <person name="Mueller R.-W."/>
            <person name="Bruemmer F."/>
            <person name="Labrenz M."/>
            <person name="Spormann A.M."/>
            <person name="Op Den Camp H."/>
            <person name="Overmann J."/>
            <person name="Amann R."/>
            <person name="Jetten M.S.M."/>
            <person name="Mascher T."/>
            <person name="Medema M.H."/>
            <person name="Devos D.P."/>
            <person name="Kaster A.-K."/>
            <person name="Ovreas L."/>
            <person name="Rohde M."/>
            <person name="Galperin M.Y."/>
            <person name="Jogler C."/>
        </authorList>
    </citation>
    <scope>NUCLEOTIDE SEQUENCE [LARGE SCALE GENOMIC DNA]</scope>
    <source>
        <strain evidence="2 3">Pla111</strain>
    </source>
</reference>
<dbReference type="SUPFAM" id="SSF48452">
    <property type="entry name" value="TPR-like"/>
    <property type="match status" value="1"/>
</dbReference>
<proteinExistence type="predicted"/>
<feature type="signal peptide" evidence="1">
    <location>
        <begin position="1"/>
        <end position="24"/>
    </location>
</feature>
<dbReference type="Gene3D" id="1.25.40.10">
    <property type="entry name" value="Tetratricopeptide repeat domain"/>
    <property type="match status" value="1"/>
</dbReference>
<keyword evidence="1" id="KW-0732">Signal</keyword>
<dbReference type="OrthoDB" id="251560at2"/>
<protein>
    <recommendedName>
        <fullName evidence="4">Tetratricopeptide repeat protein</fullName>
    </recommendedName>
</protein>
<name>A0A5C5VYI5_9BACT</name>
<evidence type="ECO:0000313" key="3">
    <source>
        <dbReference type="Proteomes" id="UP000318995"/>
    </source>
</evidence>
<dbReference type="InterPro" id="IPR011990">
    <property type="entry name" value="TPR-like_helical_dom_sf"/>
</dbReference>
<sequence length="343" mass="36499" precursor="true">MPRTRPGWLIVVALASAFTADAVADRVRTAEGSVEGRVIQSTRTEVVTQTKAGRVTTPVGEIVAILYDDEPVELAQARINAASGGYANALDRLSALPAGKTWPEPIEREIAYLRSVAAVRIAIAQNEGARAAGRALTDFLRQHGETHHYLPAVEALGDLLASLGRTDDAVKRYKLLSDSGSPTYALRAQQRIAQAYDEAGRPQQAAAAYNAALALSSAGSAEHRAALLGRAANQAAAGDPAAGIEAVREVILAPGADDPRVLAAAYNSLARCYLAAEQPQDALFALLHTDLLYDTDAELHAEALFRLEAVWSALGHPTKAADVRERLSRRYAATRWAKRPPGS</sequence>
<dbReference type="AlphaFoldDB" id="A0A5C5VYI5"/>
<dbReference type="RefSeq" id="WP_146574143.1">
    <property type="nucleotide sequence ID" value="NZ_SJPH01000004.1"/>
</dbReference>
<evidence type="ECO:0000256" key="1">
    <source>
        <dbReference type="SAM" id="SignalP"/>
    </source>
</evidence>
<accession>A0A5C5VYI5</accession>
<evidence type="ECO:0008006" key="4">
    <source>
        <dbReference type="Google" id="ProtNLM"/>
    </source>
</evidence>
<keyword evidence="3" id="KW-1185">Reference proteome</keyword>